<dbReference type="EMBL" id="PGVD01000073">
    <property type="protein sequence ID" value="PLR90099.1"/>
    <property type="molecule type" value="Genomic_DNA"/>
</dbReference>
<dbReference type="EMBL" id="PGVA01000085">
    <property type="protein sequence ID" value="PLR79595.1"/>
    <property type="molecule type" value="Genomic_DNA"/>
</dbReference>
<dbReference type="InterPro" id="IPR019642">
    <property type="entry name" value="DUF2507"/>
</dbReference>
<organism evidence="1 3">
    <name type="scientific">Bacillus canaveralius</name>
    <dbReference type="NCBI Taxonomy" id="1403243"/>
    <lineage>
        <taxon>Bacteria</taxon>
        <taxon>Bacillati</taxon>
        <taxon>Bacillota</taxon>
        <taxon>Bacilli</taxon>
        <taxon>Bacillales</taxon>
        <taxon>Bacillaceae</taxon>
        <taxon>Bacillus</taxon>
    </lineage>
</organism>
<dbReference type="Proteomes" id="UP000235114">
    <property type="component" value="Unassembled WGS sequence"/>
</dbReference>
<protein>
    <submittedName>
        <fullName evidence="1">DUF2507 domain-containing protein</fullName>
    </submittedName>
</protein>
<dbReference type="SUPFAM" id="SSF111126">
    <property type="entry name" value="Ligand-binding domain in the NO signalling and Golgi transport"/>
    <property type="match status" value="1"/>
</dbReference>
<evidence type="ECO:0000313" key="1">
    <source>
        <dbReference type="EMBL" id="PLR79595.1"/>
    </source>
</evidence>
<accession>A0A2N5GFU3</accession>
<proteinExistence type="predicted"/>
<reference evidence="2 4" key="2">
    <citation type="submission" date="2017-12" db="EMBL/GenBank/DDBJ databases">
        <title>Comparative Functional Genomics of Dry Heat Resistant strains isolated from the Viking Spacecraft.</title>
        <authorList>
            <person name="Seuylemezian A."/>
            <person name="Cooper K."/>
            <person name="Vaishampayan P."/>
        </authorList>
    </citation>
    <scope>NUCLEOTIDE SEQUENCE [LARGE SCALE GENOMIC DNA]</scope>
    <source>
        <strain evidence="2 4">ATCC 29669</strain>
    </source>
</reference>
<dbReference type="OrthoDB" id="2965348at2"/>
<dbReference type="Pfam" id="PF10702">
    <property type="entry name" value="DUF2507"/>
    <property type="match status" value="1"/>
</dbReference>
<dbReference type="AlphaFoldDB" id="A0A2N5GFU3"/>
<dbReference type="Gene3D" id="3.30.1380.20">
    <property type="entry name" value="Trafficking protein particle complex subunit 3"/>
    <property type="match status" value="1"/>
</dbReference>
<evidence type="ECO:0000313" key="3">
    <source>
        <dbReference type="Proteomes" id="UP000234951"/>
    </source>
</evidence>
<dbReference type="Proteomes" id="UP000234951">
    <property type="component" value="Unassembled WGS sequence"/>
</dbReference>
<gene>
    <name evidence="1" type="ORF">CU635_22285</name>
    <name evidence="2" type="ORF">CVD25_20250</name>
</gene>
<name>A0A2N5GFU3_9BACI</name>
<evidence type="ECO:0000313" key="2">
    <source>
        <dbReference type="EMBL" id="PLR90099.1"/>
    </source>
</evidence>
<dbReference type="InterPro" id="IPR024096">
    <property type="entry name" value="NO_sig/Golgi_transp_ligand-bd"/>
</dbReference>
<keyword evidence="4" id="KW-1185">Reference proteome</keyword>
<evidence type="ECO:0000313" key="4">
    <source>
        <dbReference type="Proteomes" id="UP000235114"/>
    </source>
</evidence>
<dbReference type="RefSeq" id="WP_101579552.1">
    <property type="nucleotide sequence ID" value="NZ_PGVA01000085.1"/>
</dbReference>
<sequence>MSIISATEQTEEDLPTVTEFGYELIRETLLTELLGSDAPEILYWAGKRLARKYPLKNFADIGAFFKQADWGILTIEKETRHELEADLYNERISKKLKMKDSGHFQLEAGFLAQQIEMQKNAVAEAFVHPRKKGAKVHFTVKWDIKDSIAR</sequence>
<comment type="caution">
    <text evidence="1">The sequence shown here is derived from an EMBL/GenBank/DDBJ whole genome shotgun (WGS) entry which is preliminary data.</text>
</comment>
<reference evidence="1 3" key="1">
    <citation type="submission" date="2017-11" db="EMBL/GenBank/DDBJ databases">
        <title>Comparitive Functional Genomics of Dry Heat Resistant strains isolated from the Viking Spacecraft.</title>
        <authorList>
            <person name="Seuylemezian A."/>
            <person name="Cooper K."/>
            <person name="Vaishampayan P."/>
        </authorList>
    </citation>
    <scope>NUCLEOTIDE SEQUENCE [LARGE SCALE GENOMIC DNA]</scope>
    <source>
        <strain evidence="1 3">M4.6</strain>
    </source>
</reference>